<gene>
    <name evidence="4" type="ORF">CDEST_01272</name>
</gene>
<keyword evidence="1" id="KW-0539">Nucleus</keyword>
<dbReference type="CDD" id="cd00067">
    <property type="entry name" value="GAL4"/>
    <property type="match status" value="1"/>
</dbReference>
<feature type="compositionally biased region" description="Low complexity" evidence="2">
    <location>
        <begin position="52"/>
        <end position="61"/>
    </location>
</feature>
<feature type="compositionally biased region" description="Low complexity" evidence="2">
    <location>
        <begin position="33"/>
        <end position="44"/>
    </location>
</feature>
<dbReference type="GeneID" id="87937775"/>
<accession>A0AAX4HZK2</accession>
<dbReference type="GO" id="GO:0000981">
    <property type="term" value="F:DNA-binding transcription factor activity, RNA polymerase II-specific"/>
    <property type="evidence" value="ECO:0007669"/>
    <property type="project" value="InterPro"/>
</dbReference>
<feature type="region of interest" description="Disordered" evidence="2">
    <location>
        <begin position="33"/>
        <end position="81"/>
    </location>
</feature>
<evidence type="ECO:0000313" key="5">
    <source>
        <dbReference type="Proteomes" id="UP001322277"/>
    </source>
</evidence>
<protein>
    <submittedName>
        <fullName evidence="4">Zn(2)Cys(6) fungal-type DNA-binding domain-containing protein</fullName>
    </submittedName>
</protein>
<dbReference type="InterPro" id="IPR053187">
    <property type="entry name" value="Notoamide_regulator"/>
</dbReference>
<dbReference type="GO" id="GO:0003677">
    <property type="term" value="F:DNA binding"/>
    <property type="evidence" value="ECO:0007669"/>
    <property type="project" value="UniProtKB-KW"/>
</dbReference>
<organism evidence="4 5">
    <name type="scientific">Colletotrichum destructivum</name>
    <dbReference type="NCBI Taxonomy" id="34406"/>
    <lineage>
        <taxon>Eukaryota</taxon>
        <taxon>Fungi</taxon>
        <taxon>Dikarya</taxon>
        <taxon>Ascomycota</taxon>
        <taxon>Pezizomycotina</taxon>
        <taxon>Sordariomycetes</taxon>
        <taxon>Hypocreomycetidae</taxon>
        <taxon>Glomerellales</taxon>
        <taxon>Glomerellaceae</taxon>
        <taxon>Colletotrichum</taxon>
        <taxon>Colletotrichum destructivum species complex</taxon>
    </lineage>
</organism>
<dbReference type="Gene3D" id="4.10.240.10">
    <property type="entry name" value="Zn(2)-C6 fungal-type DNA-binding domain"/>
    <property type="match status" value="1"/>
</dbReference>
<evidence type="ECO:0000259" key="3">
    <source>
        <dbReference type="PROSITE" id="PS50048"/>
    </source>
</evidence>
<feature type="domain" description="Zn(2)-C6 fungal-type" evidence="3">
    <location>
        <begin position="89"/>
        <end position="119"/>
    </location>
</feature>
<dbReference type="RefSeq" id="XP_062773482.1">
    <property type="nucleotide sequence ID" value="XM_062917431.1"/>
</dbReference>
<reference evidence="5" key="1">
    <citation type="journal article" date="2023" name="bioRxiv">
        <title>Complete genome of the Medicago anthracnose fungus, Colletotrichum destructivum, reveals a mini-chromosome-like region within a core chromosome.</title>
        <authorList>
            <person name="Lapalu N."/>
            <person name="Simon A."/>
            <person name="Lu A."/>
            <person name="Plaumann P.-L."/>
            <person name="Amselem J."/>
            <person name="Pigne S."/>
            <person name="Auger A."/>
            <person name="Koch C."/>
            <person name="Dallery J.-F."/>
            <person name="O'Connell R.J."/>
        </authorList>
    </citation>
    <scope>NUCLEOTIDE SEQUENCE [LARGE SCALE GENOMIC DNA]</scope>
    <source>
        <strain evidence="5">CBS 520.97</strain>
    </source>
</reference>
<name>A0AAX4HZK2_9PEZI</name>
<evidence type="ECO:0000256" key="1">
    <source>
        <dbReference type="ARBA" id="ARBA00023242"/>
    </source>
</evidence>
<dbReference type="Pfam" id="PF00172">
    <property type="entry name" value="Zn_clus"/>
    <property type="match status" value="1"/>
</dbReference>
<proteinExistence type="predicted"/>
<dbReference type="GO" id="GO:0008270">
    <property type="term" value="F:zinc ion binding"/>
    <property type="evidence" value="ECO:0007669"/>
    <property type="project" value="InterPro"/>
</dbReference>
<evidence type="ECO:0000313" key="4">
    <source>
        <dbReference type="EMBL" id="WQF76258.1"/>
    </source>
</evidence>
<dbReference type="EMBL" id="CP137305">
    <property type="protein sequence ID" value="WQF76258.1"/>
    <property type="molecule type" value="Genomic_DNA"/>
</dbReference>
<dbReference type="SMART" id="SM00066">
    <property type="entry name" value="GAL4"/>
    <property type="match status" value="1"/>
</dbReference>
<dbReference type="SUPFAM" id="SSF57701">
    <property type="entry name" value="Zn2/Cys6 DNA-binding domain"/>
    <property type="match status" value="1"/>
</dbReference>
<dbReference type="PANTHER" id="PTHR47256:SF1">
    <property type="entry name" value="ZN(II)2CYS6 TRANSCRIPTION FACTOR (EUROFUNG)"/>
    <property type="match status" value="1"/>
</dbReference>
<dbReference type="InterPro" id="IPR001138">
    <property type="entry name" value="Zn2Cys6_DnaBD"/>
</dbReference>
<dbReference type="KEGG" id="cdet:87937775"/>
<dbReference type="PROSITE" id="PS00463">
    <property type="entry name" value="ZN2_CY6_FUNGAL_1"/>
    <property type="match status" value="1"/>
</dbReference>
<keyword evidence="4" id="KW-0238">DNA-binding</keyword>
<dbReference type="AlphaFoldDB" id="A0AAX4HZK2"/>
<keyword evidence="5" id="KW-1185">Reference proteome</keyword>
<dbReference type="Proteomes" id="UP001322277">
    <property type="component" value="Chromosome 1"/>
</dbReference>
<sequence>MSLPQKRSRVILPALGAQPSSGSLPSTLVTAAAVAAAQQPSASGRGSGGGVSSDDSGNDPSAGSRNQSVDSSADPKPRAVSKRQVVAVACHSCRRRKAKCDGQRPKCQHCSKRGVECHYEANQGETVSLALKRKANDLETENTQYRDLFRMVCTKSGDEAKEIFRRIRFSGDPIRVLESIRQAEILLSLPTTNDRTLLEVGQDE</sequence>
<dbReference type="InterPro" id="IPR036864">
    <property type="entry name" value="Zn2-C6_fun-type_DNA-bd_sf"/>
</dbReference>
<dbReference type="PANTHER" id="PTHR47256">
    <property type="entry name" value="ZN(II)2CYS6 TRANSCRIPTION FACTOR (EUROFUNG)-RELATED"/>
    <property type="match status" value="1"/>
</dbReference>
<dbReference type="PROSITE" id="PS50048">
    <property type="entry name" value="ZN2_CY6_FUNGAL_2"/>
    <property type="match status" value="1"/>
</dbReference>
<evidence type="ECO:0000256" key="2">
    <source>
        <dbReference type="SAM" id="MobiDB-lite"/>
    </source>
</evidence>